<comment type="caution">
    <text evidence="1">The sequence shown here is derived from an EMBL/GenBank/DDBJ whole genome shotgun (WGS) entry which is preliminary data.</text>
</comment>
<protein>
    <submittedName>
        <fullName evidence="1">Uncharacterized protein</fullName>
    </submittedName>
</protein>
<organism evidence="1 2">
    <name type="scientific">Parabacteroides faecalis</name>
    <dbReference type="NCBI Taxonomy" id="2924040"/>
    <lineage>
        <taxon>Bacteria</taxon>
        <taxon>Pseudomonadati</taxon>
        <taxon>Bacteroidota</taxon>
        <taxon>Bacteroidia</taxon>
        <taxon>Bacteroidales</taxon>
        <taxon>Tannerellaceae</taxon>
        <taxon>Parabacteroides</taxon>
    </lineage>
</organism>
<gene>
    <name evidence="1" type="ORF">MUN53_00350</name>
</gene>
<proteinExistence type="predicted"/>
<dbReference type="Proteomes" id="UP001165444">
    <property type="component" value="Unassembled WGS sequence"/>
</dbReference>
<dbReference type="EMBL" id="JAKZMM010000001">
    <property type="protein sequence ID" value="MCJ2379084.1"/>
    <property type="molecule type" value="Genomic_DNA"/>
</dbReference>
<keyword evidence="2" id="KW-1185">Reference proteome</keyword>
<reference evidence="1 2" key="1">
    <citation type="submission" date="2022-03" db="EMBL/GenBank/DDBJ databases">
        <title>Parabacteroides sp. nov. isolated from swine feces.</title>
        <authorList>
            <person name="Bak J.E."/>
        </authorList>
    </citation>
    <scope>NUCLEOTIDE SEQUENCE [LARGE SCALE GENOMIC DNA]</scope>
    <source>
        <strain evidence="1 2">AGMB00274</strain>
    </source>
</reference>
<name>A0ABT0BWC9_9BACT</name>
<accession>A0ABT0BWC9</accession>
<evidence type="ECO:0000313" key="1">
    <source>
        <dbReference type="EMBL" id="MCJ2379084.1"/>
    </source>
</evidence>
<evidence type="ECO:0000313" key="2">
    <source>
        <dbReference type="Proteomes" id="UP001165444"/>
    </source>
</evidence>
<sequence>MILKYPISIPDFLSTCQEIEHKPCFELVLSDLLYEHGVLQPEPFGLQGIRKVIEVYEQSLSLGKSSSKKEMPFFREHQLRLIGPELVPFSCSLYEESTSFTPAQNDLWISLDSEDLIDLCLGENLSLVCCKYDENEMQETFEPLLKQEYEKILFDEENTGFLPGSRFVSLLYKTLFEWRPAVEQPCKEWRITSLNTPEEADYRWNGTTLKPMKAIQVPASYIRQIEIYPDYQQEPALYTALIGALKKVGLVPELLLTGLVE</sequence>
<dbReference type="RefSeq" id="WP_243322916.1">
    <property type="nucleotide sequence ID" value="NZ_JAKZMM010000001.1"/>
</dbReference>